<dbReference type="PRINTS" id="PR00463">
    <property type="entry name" value="EP450I"/>
</dbReference>
<keyword evidence="10 15" id="KW-0560">Oxidoreductase</keyword>
<dbReference type="GO" id="GO:0020037">
    <property type="term" value="F:heme binding"/>
    <property type="evidence" value="ECO:0007669"/>
    <property type="project" value="InterPro"/>
</dbReference>
<keyword evidence="13" id="KW-0472">Membrane</keyword>
<evidence type="ECO:0000256" key="2">
    <source>
        <dbReference type="ARBA" id="ARBA00003690"/>
    </source>
</evidence>
<evidence type="ECO:0000256" key="1">
    <source>
        <dbReference type="ARBA" id="ARBA00001971"/>
    </source>
</evidence>
<evidence type="ECO:0000256" key="9">
    <source>
        <dbReference type="ARBA" id="ARBA00022848"/>
    </source>
</evidence>
<dbReference type="InterPro" id="IPR050196">
    <property type="entry name" value="Cytochrome_P450_Monoox"/>
</dbReference>
<dbReference type="InterPro" id="IPR001128">
    <property type="entry name" value="Cyt_P450"/>
</dbReference>
<evidence type="ECO:0000256" key="13">
    <source>
        <dbReference type="ARBA" id="ARBA00023136"/>
    </source>
</evidence>
<dbReference type="GO" id="GO:0005506">
    <property type="term" value="F:iron ion binding"/>
    <property type="evidence" value="ECO:0007669"/>
    <property type="project" value="InterPro"/>
</dbReference>
<evidence type="ECO:0000256" key="5">
    <source>
        <dbReference type="ARBA" id="ARBA00010617"/>
    </source>
</evidence>
<gene>
    <name evidence="16" type="ORF">Zmor_025641</name>
</gene>
<dbReference type="PRINTS" id="PR00385">
    <property type="entry name" value="P450"/>
</dbReference>
<dbReference type="SUPFAM" id="SSF48264">
    <property type="entry name" value="Cytochrome P450"/>
    <property type="match status" value="1"/>
</dbReference>
<keyword evidence="11 14" id="KW-0408">Iron</keyword>
<evidence type="ECO:0000256" key="3">
    <source>
        <dbReference type="ARBA" id="ARBA00004174"/>
    </source>
</evidence>
<dbReference type="Gene3D" id="1.10.630.10">
    <property type="entry name" value="Cytochrome P450"/>
    <property type="match status" value="1"/>
</dbReference>
<dbReference type="InterPro" id="IPR002401">
    <property type="entry name" value="Cyt_P450_E_grp-I"/>
</dbReference>
<dbReference type="InterPro" id="IPR036396">
    <property type="entry name" value="Cyt_P450_sf"/>
</dbReference>
<keyword evidence="6 14" id="KW-0349">Heme</keyword>
<keyword evidence="9" id="KW-0492">Microsome</keyword>
<dbReference type="PANTHER" id="PTHR24291:SF189">
    <property type="entry name" value="CYTOCHROME P450 4C3-RELATED"/>
    <property type="match status" value="1"/>
</dbReference>
<evidence type="ECO:0000256" key="4">
    <source>
        <dbReference type="ARBA" id="ARBA00004406"/>
    </source>
</evidence>
<keyword evidence="12 15" id="KW-0503">Monooxygenase</keyword>
<keyword evidence="8" id="KW-0256">Endoplasmic reticulum</keyword>
<evidence type="ECO:0000256" key="8">
    <source>
        <dbReference type="ARBA" id="ARBA00022824"/>
    </source>
</evidence>
<accession>A0AA38M5B8</accession>
<proteinExistence type="inferred from homology"/>
<evidence type="ECO:0000313" key="17">
    <source>
        <dbReference type="Proteomes" id="UP001168821"/>
    </source>
</evidence>
<evidence type="ECO:0000256" key="15">
    <source>
        <dbReference type="RuleBase" id="RU000461"/>
    </source>
</evidence>
<name>A0AA38M5B8_9CUCU</name>
<dbReference type="Proteomes" id="UP001168821">
    <property type="component" value="Unassembled WGS sequence"/>
</dbReference>
<reference evidence="16" key="1">
    <citation type="journal article" date="2023" name="G3 (Bethesda)">
        <title>Whole genome assemblies of Zophobas morio and Tenebrio molitor.</title>
        <authorList>
            <person name="Kaur S."/>
            <person name="Stinson S.A."/>
            <person name="diCenzo G.C."/>
        </authorList>
    </citation>
    <scope>NUCLEOTIDE SEQUENCE</scope>
    <source>
        <strain evidence="16">QUZm001</strain>
    </source>
</reference>
<organism evidence="16 17">
    <name type="scientific">Zophobas morio</name>
    <dbReference type="NCBI Taxonomy" id="2755281"/>
    <lineage>
        <taxon>Eukaryota</taxon>
        <taxon>Metazoa</taxon>
        <taxon>Ecdysozoa</taxon>
        <taxon>Arthropoda</taxon>
        <taxon>Hexapoda</taxon>
        <taxon>Insecta</taxon>
        <taxon>Pterygota</taxon>
        <taxon>Neoptera</taxon>
        <taxon>Endopterygota</taxon>
        <taxon>Coleoptera</taxon>
        <taxon>Polyphaga</taxon>
        <taxon>Cucujiformia</taxon>
        <taxon>Tenebrionidae</taxon>
        <taxon>Zophobas</taxon>
    </lineage>
</organism>
<feature type="binding site" description="axial binding residue" evidence="14">
    <location>
        <position position="435"/>
    </location>
    <ligand>
        <name>heme</name>
        <dbReference type="ChEBI" id="CHEBI:30413"/>
    </ligand>
    <ligandPart>
        <name>Fe</name>
        <dbReference type="ChEBI" id="CHEBI:18248"/>
    </ligandPart>
</feature>
<dbReference type="AlphaFoldDB" id="A0AA38M5B8"/>
<evidence type="ECO:0000313" key="16">
    <source>
        <dbReference type="EMBL" id="KAJ3642892.1"/>
    </source>
</evidence>
<evidence type="ECO:0000256" key="10">
    <source>
        <dbReference type="ARBA" id="ARBA00023002"/>
    </source>
</evidence>
<keyword evidence="17" id="KW-1185">Reference proteome</keyword>
<dbReference type="EMBL" id="JALNTZ010000008">
    <property type="protein sequence ID" value="KAJ3642892.1"/>
    <property type="molecule type" value="Genomic_DNA"/>
</dbReference>
<dbReference type="PANTHER" id="PTHR24291">
    <property type="entry name" value="CYTOCHROME P450 FAMILY 4"/>
    <property type="match status" value="1"/>
</dbReference>
<evidence type="ECO:0000256" key="11">
    <source>
        <dbReference type="ARBA" id="ARBA00023004"/>
    </source>
</evidence>
<evidence type="ECO:0000256" key="6">
    <source>
        <dbReference type="ARBA" id="ARBA00022617"/>
    </source>
</evidence>
<sequence>MVLTPVLIFVVFLIIYATFFRKRGRFWECLSQLPKPPAYPIIGNLFEVMRTPEQMFVHDRKRGLQYYPLYHLDVLGVGSANILNPEDMEVVLTDMKQNTKSIIYEFLHSWLGTGLLTSAGSKWQSRRKILTPAFHFNILQEFVTIFTEETKRLVDELEKDSDKPYIDVVVPITQFTLMSIGETAMGINFNSYMNDKDGYKKSIYDIGRLLTYRAPRPWIYNDAVYSLTSNSREEKRVVKTLHQFTNDVITKRKSNFSSASYSERKRLAMLDLLLKYRAEGANIDDEGIREEVDTFMFEGHDTTSMAICFALMLLANHKDVQDEIYNEIKEVLGEDAPSYSNLHELKYLERCLKESLRLYPSVPFISRVSGSEVKTKTGYTIPNDCMINLQIYDMHHNPNVFPDPEKFDPDRFLPENIQKRHPFAYIPFSAGSRNCIGQKFAMLEMKTAICGILKKFILEPVDTPKDIVFITDLVLRPKGSIKVKFVPRH</sequence>
<dbReference type="InterPro" id="IPR017972">
    <property type="entry name" value="Cyt_P450_CS"/>
</dbReference>
<dbReference type="GO" id="GO:0004497">
    <property type="term" value="F:monooxygenase activity"/>
    <property type="evidence" value="ECO:0007669"/>
    <property type="project" value="UniProtKB-KW"/>
</dbReference>
<evidence type="ECO:0000256" key="7">
    <source>
        <dbReference type="ARBA" id="ARBA00022723"/>
    </source>
</evidence>
<dbReference type="PROSITE" id="PS00086">
    <property type="entry name" value="CYTOCHROME_P450"/>
    <property type="match status" value="1"/>
</dbReference>
<comment type="function">
    <text evidence="2">May be involved in the metabolism of insect hormones and in the breakdown of synthetic insecticides.</text>
</comment>
<comment type="subcellular location">
    <subcellularLocation>
        <location evidence="4">Endoplasmic reticulum membrane</location>
        <topology evidence="4">Peripheral membrane protein</topology>
    </subcellularLocation>
    <subcellularLocation>
        <location evidence="3">Microsome membrane</location>
        <topology evidence="3">Peripheral membrane protein</topology>
    </subcellularLocation>
</comment>
<comment type="cofactor">
    <cofactor evidence="1 14">
        <name>heme</name>
        <dbReference type="ChEBI" id="CHEBI:30413"/>
    </cofactor>
</comment>
<comment type="caution">
    <text evidence="16">The sequence shown here is derived from an EMBL/GenBank/DDBJ whole genome shotgun (WGS) entry which is preliminary data.</text>
</comment>
<dbReference type="GO" id="GO:0016705">
    <property type="term" value="F:oxidoreductase activity, acting on paired donors, with incorporation or reduction of molecular oxygen"/>
    <property type="evidence" value="ECO:0007669"/>
    <property type="project" value="InterPro"/>
</dbReference>
<evidence type="ECO:0008006" key="18">
    <source>
        <dbReference type="Google" id="ProtNLM"/>
    </source>
</evidence>
<dbReference type="Pfam" id="PF00067">
    <property type="entry name" value="p450"/>
    <property type="match status" value="1"/>
</dbReference>
<protein>
    <recommendedName>
        <fullName evidence="18">Cytochrome P450</fullName>
    </recommendedName>
</protein>
<evidence type="ECO:0000256" key="14">
    <source>
        <dbReference type="PIRSR" id="PIRSR602401-1"/>
    </source>
</evidence>
<dbReference type="CDD" id="cd20628">
    <property type="entry name" value="CYP4"/>
    <property type="match status" value="1"/>
</dbReference>
<comment type="similarity">
    <text evidence="5 15">Belongs to the cytochrome P450 family.</text>
</comment>
<evidence type="ECO:0000256" key="12">
    <source>
        <dbReference type="ARBA" id="ARBA00023033"/>
    </source>
</evidence>
<keyword evidence="7 14" id="KW-0479">Metal-binding</keyword>
<dbReference type="GO" id="GO:0005789">
    <property type="term" value="C:endoplasmic reticulum membrane"/>
    <property type="evidence" value="ECO:0007669"/>
    <property type="project" value="UniProtKB-SubCell"/>
</dbReference>